<dbReference type="SUPFAM" id="SSF51971">
    <property type="entry name" value="Nucleotide-binding domain"/>
    <property type="match status" value="2"/>
</dbReference>
<dbReference type="OrthoDB" id="289202at2"/>
<dbReference type="Gene3D" id="3.50.50.60">
    <property type="entry name" value="FAD/NAD(P)-binding domain"/>
    <property type="match status" value="1"/>
</dbReference>
<feature type="binding site" evidence="9">
    <location>
        <position position="47"/>
    </location>
    <ligand>
        <name>FAD</name>
        <dbReference type="ChEBI" id="CHEBI:57692"/>
    </ligand>
</feature>
<keyword evidence="13" id="KW-1185">Reference proteome</keyword>
<feature type="domain" description="FAD/NAD(P)-binding" evidence="11">
    <location>
        <begin position="8"/>
        <end position="172"/>
    </location>
</feature>
<evidence type="ECO:0000259" key="11">
    <source>
        <dbReference type="Pfam" id="PF07992"/>
    </source>
</evidence>
<dbReference type="Proteomes" id="UP000237846">
    <property type="component" value="Unassembled WGS sequence"/>
</dbReference>
<dbReference type="PIRSF" id="PIRSF000362">
    <property type="entry name" value="FNR"/>
    <property type="match status" value="1"/>
</dbReference>
<dbReference type="RefSeq" id="WP_106252609.1">
    <property type="nucleotide sequence ID" value="NZ_PVZC01000010.1"/>
</dbReference>
<name>A0A2T0PU22_9ACTN</name>
<proteinExistence type="inferred from homology"/>
<evidence type="ECO:0000256" key="9">
    <source>
        <dbReference type="PIRSR" id="PIRSR000362-1"/>
    </source>
</evidence>
<evidence type="ECO:0000256" key="1">
    <source>
        <dbReference type="ARBA" id="ARBA00001974"/>
    </source>
</evidence>
<keyword evidence="4" id="KW-0285">Flavoprotein</keyword>
<evidence type="ECO:0000256" key="6">
    <source>
        <dbReference type="ARBA" id="ARBA00022857"/>
    </source>
</evidence>
<dbReference type="InterPro" id="IPR021163">
    <property type="entry name" value="Ferredox_Rdtase_adrenod"/>
</dbReference>
<dbReference type="EMBL" id="PVZC01000010">
    <property type="protein sequence ID" value="PRX92394.1"/>
    <property type="molecule type" value="Genomic_DNA"/>
</dbReference>
<comment type="caution">
    <text evidence="12">The sequence shown here is derived from an EMBL/GenBank/DDBJ whole genome shotgun (WGS) entry which is preliminary data.</text>
</comment>
<dbReference type="Pfam" id="PF07992">
    <property type="entry name" value="Pyr_redox_2"/>
    <property type="match status" value="1"/>
</dbReference>
<dbReference type="InterPro" id="IPR036188">
    <property type="entry name" value="FAD/NAD-bd_sf"/>
</dbReference>
<dbReference type="EC" id="1.18.1.2" evidence="3"/>
<comment type="cofactor">
    <cofactor evidence="1 9">
        <name>FAD</name>
        <dbReference type="ChEBI" id="CHEBI:57692"/>
    </cofactor>
</comment>
<evidence type="ECO:0000256" key="3">
    <source>
        <dbReference type="ARBA" id="ARBA00013223"/>
    </source>
</evidence>
<dbReference type="InterPro" id="IPR023753">
    <property type="entry name" value="FAD/NAD-binding_dom"/>
</dbReference>
<dbReference type="PANTHER" id="PTHR48467:SF1">
    <property type="entry name" value="GLUTAMATE SYNTHASE 1 [NADH], CHLOROPLASTIC-LIKE"/>
    <property type="match status" value="1"/>
</dbReference>
<feature type="binding site" evidence="9">
    <location>
        <position position="360"/>
    </location>
    <ligand>
        <name>FAD</name>
        <dbReference type="ChEBI" id="CHEBI:57692"/>
    </ligand>
</feature>
<evidence type="ECO:0000256" key="4">
    <source>
        <dbReference type="ARBA" id="ARBA00022630"/>
    </source>
</evidence>
<organism evidence="12 13">
    <name type="scientific">Allonocardiopsis opalescens</name>
    <dbReference type="NCBI Taxonomy" id="1144618"/>
    <lineage>
        <taxon>Bacteria</taxon>
        <taxon>Bacillati</taxon>
        <taxon>Actinomycetota</taxon>
        <taxon>Actinomycetes</taxon>
        <taxon>Streptosporangiales</taxon>
        <taxon>Allonocardiopsis</taxon>
    </lineage>
</organism>
<reference evidence="12 13" key="1">
    <citation type="submission" date="2018-03" db="EMBL/GenBank/DDBJ databases">
        <title>Genomic Encyclopedia of Archaeal and Bacterial Type Strains, Phase II (KMG-II): from individual species to whole genera.</title>
        <authorList>
            <person name="Goeker M."/>
        </authorList>
    </citation>
    <scope>NUCLEOTIDE SEQUENCE [LARGE SCALE GENOMIC DNA]</scope>
    <source>
        <strain evidence="12 13">DSM 45601</strain>
    </source>
</reference>
<protein>
    <recommendedName>
        <fullName evidence="3">ferredoxin--NADP(+) reductase</fullName>
        <ecNumber evidence="3">1.18.1.2</ecNumber>
    </recommendedName>
</protein>
<keyword evidence="5 9" id="KW-0274">FAD</keyword>
<dbReference type="AlphaFoldDB" id="A0A2T0PU22"/>
<sequence length="452" mass="48426">MTSEAVLRVAIIGSGPAGIYAADALSKQGGDGVLVDVFDRLPTPYGLVRYGVAPDHLNIKSIARTLDGVLERPGVRFIGGIEYGRDLSRADLRRAYDAVVFATGATVDRRLGIPGEDLPGSVAATEFVNWYSGHPDVEVGRFVLDAERAVVIGVGNVAVDVVRILAKTADELRHTDIPQPVLDTLAGSKVRRIHLIGRRGPAHAKFTPKELRELGKLDHAGVSVRPDEIDFDPNGPELLTASRSARTNLKVLDEWAHREPADAERRIDIRFWLRPVAILGEDRVEAVRVERTELDADGRLVGTGEVEEIPADLVLRSVGYRSLALPGVPFDEASATVPHTTGRVLSPEGEPVPGDYVAGWAKRGPTGVVGTNRSDAAETARCVLADAAELRAAREGEPVPIESVLDAKGVRIVGYHDWLAIDAAEAAHAASLGRGERVKLVGWDGLYAAIDG</sequence>
<evidence type="ECO:0000256" key="8">
    <source>
        <dbReference type="ARBA" id="ARBA00047776"/>
    </source>
</evidence>
<feature type="binding site" evidence="10">
    <location>
        <begin position="198"/>
        <end position="199"/>
    </location>
    <ligand>
        <name>NADP(+)</name>
        <dbReference type="ChEBI" id="CHEBI:58349"/>
    </ligand>
</feature>
<keyword evidence="7" id="KW-0560">Oxidoreductase</keyword>
<evidence type="ECO:0000256" key="2">
    <source>
        <dbReference type="ARBA" id="ARBA00008312"/>
    </source>
</evidence>
<dbReference type="Gene3D" id="3.40.50.720">
    <property type="entry name" value="NAD(P)-binding Rossmann-like Domain"/>
    <property type="match status" value="1"/>
</dbReference>
<dbReference type="PANTHER" id="PTHR48467">
    <property type="entry name" value="GLUTAMATE SYNTHASE 1 [NADH], CHLOROPLASTIC-LIKE"/>
    <property type="match status" value="1"/>
</dbReference>
<feature type="binding site" evidence="9">
    <location>
        <position position="17"/>
    </location>
    <ligand>
        <name>FAD</name>
        <dbReference type="ChEBI" id="CHEBI:57692"/>
    </ligand>
</feature>
<evidence type="ECO:0000256" key="5">
    <source>
        <dbReference type="ARBA" id="ARBA00022827"/>
    </source>
</evidence>
<evidence type="ECO:0000256" key="10">
    <source>
        <dbReference type="PIRSR" id="PIRSR000362-2"/>
    </source>
</evidence>
<comment type="similarity">
    <text evidence="2">Belongs to the ferredoxin--NADP reductase type 1 family.</text>
</comment>
<evidence type="ECO:0000313" key="12">
    <source>
        <dbReference type="EMBL" id="PRX92394.1"/>
    </source>
</evidence>
<dbReference type="InterPro" id="IPR055275">
    <property type="entry name" value="Ferredox_Rdtase"/>
</dbReference>
<gene>
    <name evidence="12" type="ORF">CLV72_110154</name>
</gene>
<dbReference type="GO" id="GO:0004324">
    <property type="term" value="F:ferredoxin-NADP+ reductase activity"/>
    <property type="evidence" value="ECO:0007669"/>
    <property type="project" value="UniProtKB-EC"/>
</dbReference>
<dbReference type="PRINTS" id="PR00419">
    <property type="entry name" value="ADXRDTASE"/>
</dbReference>
<evidence type="ECO:0000313" key="13">
    <source>
        <dbReference type="Proteomes" id="UP000237846"/>
    </source>
</evidence>
<comment type="catalytic activity">
    <reaction evidence="8">
        <text>2 reduced [2Fe-2S]-[ferredoxin] + NADP(+) + H(+) = 2 oxidized [2Fe-2S]-[ferredoxin] + NADPH</text>
        <dbReference type="Rhea" id="RHEA:20125"/>
        <dbReference type="Rhea" id="RHEA-COMP:10000"/>
        <dbReference type="Rhea" id="RHEA-COMP:10001"/>
        <dbReference type="ChEBI" id="CHEBI:15378"/>
        <dbReference type="ChEBI" id="CHEBI:33737"/>
        <dbReference type="ChEBI" id="CHEBI:33738"/>
        <dbReference type="ChEBI" id="CHEBI:57783"/>
        <dbReference type="ChEBI" id="CHEBI:58349"/>
        <dbReference type="EC" id="1.18.1.2"/>
    </reaction>
</comment>
<evidence type="ECO:0000256" key="7">
    <source>
        <dbReference type="ARBA" id="ARBA00023002"/>
    </source>
</evidence>
<keyword evidence="6 10" id="KW-0521">NADP</keyword>
<feature type="binding site" evidence="10">
    <location>
        <position position="210"/>
    </location>
    <ligand>
        <name>NADP(+)</name>
        <dbReference type="ChEBI" id="CHEBI:58349"/>
    </ligand>
</feature>
<accession>A0A2T0PU22</accession>
<feature type="binding site" evidence="10">
    <location>
        <position position="367"/>
    </location>
    <ligand>
        <name>NADP(+)</name>
        <dbReference type="ChEBI" id="CHEBI:58349"/>
    </ligand>
</feature>